<dbReference type="AlphaFoldDB" id="A0A4U3LE73"/>
<evidence type="ECO:0008006" key="4">
    <source>
        <dbReference type="Google" id="ProtNLM"/>
    </source>
</evidence>
<evidence type="ECO:0000256" key="1">
    <source>
        <dbReference type="SAM" id="SignalP"/>
    </source>
</evidence>
<dbReference type="EMBL" id="SZPZ01000007">
    <property type="protein sequence ID" value="TKK73651.1"/>
    <property type="molecule type" value="Genomic_DNA"/>
</dbReference>
<reference evidence="2 3" key="1">
    <citation type="submission" date="2019-04" db="EMBL/GenBank/DDBJ databases">
        <title>Kribbella sp. NEAU-THZ 27 nov., a novel actinomycete isolated from soil.</title>
        <authorList>
            <person name="Duan L."/>
        </authorList>
    </citation>
    <scope>NUCLEOTIDE SEQUENCE [LARGE SCALE GENOMIC DNA]</scope>
    <source>
        <strain evidence="3">NEAU-THZ27</strain>
    </source>
</reference>
<dbReference type="OrthoDB" id="3824375at2"/>
<gene>
    <name evidence="2" type="ORF">FDA38_40940</name>
</gene>
<dbReference type="Proteomes" id="UP000305836">
    <property type="component" value="Unassembled WGS sequence"/>
</dbReference>
<sequence length="164" mass="17003">MRSLRIAAVALASAGVVAGSSVANAHPRCEQIDATISDKVVDVGCPPPTQVCVAGTVRGKHGFDGTTVFILGSRGEAPPTAPGYRPVSGTITYTFKDGSTLTALETSIGNVNTTTGTGHAGGTQEFTGGTGRYENATGYTYLNQHWQTDHFVTTIQGEVCRPQS</sequence>
<protein>
    <recommendedName>
        <fullName evidence="4">Allene oxide cyclase barrel-like domain-containing protein</fullName>
    </recommendedName>
</protein>
<keyword evidence="1" id="KW-0732">Signal</keyword>
<feature type="signal peptide" evidence="1">
    <location>
        <begin position="1"/>
        <end position="25"/>
    </location>
</feature>
<feature type="chain" id="PRO_5020320271" description="Allene oxide cyclase barrel-like domain-containing protein" evidence="1">
    <location>
        <begin position="26"/>
        <end position="164"/>
    </location>
</feature>
<dbReference type="RefSeq" id="WP_137259561.1">
    <property type="nucleotide sequence ID" value="NZ_JBHSPQ010000006.1"/>
</dbReference>
<keyword evidence="3" id="KW-1185">Reference proteome</keyword>
<name>A0A4U3LE73_9ACTN</name>
<comment type="caution">
    <text evidence="2">The sequence shown here is derived from an EMBL/GenBank/DDBJ whole genome shotgun (WGS) entry which is preliminary data.</text>
</comment>
<evidence type="ECO:0000313" key="2">
    <source>
        <dbReference type="EMBL" id="TKK73651.1"/>
    </source>
</evidence>
<accession>A0A4U3LE73</accession>
<organism evidence="2 3">
    <name type="scientific">Kribbella jiaozuonensis</name>
    <dbReference type="NCBI Taxonomy" id="2575441"/>
    <lineage>
        <taxon>Bacteria</taxon>
        <taxon>Bacillati</taxon>
        <taxon>Actinomycetota</taxon>
        <taxon>Actinomycetes</taxon>
        <taxon>Propionibacteriales</taxon>
        <taxon>Kribbellaceae</taxon>
        <taxon>Kribbella</taxon>
    </lineage>
</organism>
<evidence type="ECO:0000313" key="3">
    <source>
        <dbReference type="Proteomes" id="UP000305836"/>
    </source>
</evidence>
<proteinExistence type="predicted"/>